<protein>
    <recommendedName>
        <fullName evidence="1">proline--tRNA ligase</fullName>
        <ecNumber evidence="1">6.1.1.15</ecNumber>
    </recommendedName>
    <alternativeName>
        <fullName evidence="7">Prolyl-tRNA synthetase</fullName>
    </alternativeName>
</protein>
<organism evidence="10 11">
    <name type="scientific">Syphacia muris</name>
    <dbReference type="NCBI Taxonomy" id="451379"/>
    <lineage>
        <taxon>Eukaryota</taxon>
        <taxon>Metazoa</taxon>
        <taxon>Ecdysozoa</taxon>
        <taxon>Nematoda</taxon>
        <taxon>Chromadorea</taxon>
        <taxon>Rhabditida</taxon>
        <taxon>Spirurina</taxon>
        <taxon>Oxyuridomorpha</taxon>
        <taxon>Oxyuroidea</taxon>
        <taxon>Oxyuridae</taxon>
        <taxon>Syphacia</taxon>
    </lineage>
</organism>
<keyword evidence="3" id="KW-0547">Nucleotide-binding</keyword>
<evidence type="ECO:0000313" key="10">
    <source>
        <dbReference type="Proteomes" id="UP000046393"/>
    </source>
</evidence>
<dbReference type="WBParaSite" id="SMUV_0000410701-mRNA-1">
    <property type="protein sequence ID" value="SMUV_0000410701-mRNA-1"/>
    <property type="gene ID" value="SMUV_0000410701"/>
</dbReference>
<evidence type="ECO:0000313" key="11">
    <source>
        <dbReference type="WBParaSite" id="SMUV_0000410701-mRNA-1"/>
    </source>
</evidence>
<evidence type="ECO:0000256" key="2">
    <source>
        <dbReference type="ARBA" id="ARBA00022598"/>
    </source>
</evidence>
<keyword evidence="6" id="KW-0030">Aminoacyl-tRNA synthetase</keyword>
<dbReference type="SUPFAM" id="SSF55681">
    <property type="entry name" value="Class II aaRS and biotin synthetases"/>
    <property type="match status" value="1"/>
</dbReference>
<dbReference type="AlphaFoldDB" id="A0A0N5AI73"/>
<dbReference type="InterPro" id="IPR045864">
    <property type="entry name" value="aa-tRNA-synth_II/BPL/LPL"/>
</dbReference>
<keyword evidence="2" id="KW-0436">Ligase</keyword>
<dbReference type="STRING" id="451379.A0A0N5AI73"/>
<dbReference type="InterPro" id="IPR002314">
    <property type="entry name" value="aa-tRNA-synt_IIb"/>
</dbReference>
<keyword evidence="4" id="KW-0067">ATP-binding</keyword>
<dbReference type="GO" id="GO:0006433">
    <property type="term" value="P:prolyl-tRNA aminoacylation"/>
    <property type="evidence" value="ECO:0007669"/>
    <property type="project" value="InterPro"/>
</dbReference>
<reference evidence="11" key="1">
    <citation type="submission" date="2016-04" db="UniProtKB">
        <authorList>
            <consortium name="WormBaseParasite"/>
        </authorList>
    </citation>
    <scope>IDENTIFICATION</scope>
</reference>
<dbReference type="PROSITE" id="PS50862">
    <property type="entry name" value="AA_TRNA_LIGASE_II"/>
    <property type="match status" value="1"/>
</dbReference>
<dbReference type="Gene3D" id="3.30.930.10">
    <property type="entry name" value="Bira Bifunctional Protein, Domain 2"/>
    <property type="match status" value="1"/>
</dbReference>
<evidence type="ECO:0000256" key="6">
    <source>
        <dbReference type="ARBA" id="ARBA00023146"/>
    </source>
</evidence>
<name>A0A0N5AI73_9BILA</name>
<keyword evidence="10" id="KW-1185">Reference proteome</keyword>
<comment type="catalytic activity">
    <reaction evidence="8">
        <text>tRNA(Pro) + L-proline + ATP = L-prolyl-tRNA(Pro) + AMP + diphosphate</text>
        <dbReference type="Rhea" id="RHEA:14305"/>
        <dbReference type="Rhea" id="RHEA-COMP:9700"/>
        <dbReference type="Rhea" id="RHEA-COMP:9702"/>
        <dbReference type="ChEBI" id="CHEBI:30616"/>
        <dbReference type="ChEBI" id="CHEBI:33019"/>
        <dbReference type="ChEBI" id="CHEBI:60039"/>
        <dbReference type="ChEBI" id="CHEBI:78442"/>
        <dbReference type="ChEBI" id="CHEBI:78532"/>
        <dbReference type="ChEBI" id="CHEBI:456215"/>
        <dbReference type="EC" id="6.1.1.15"/>
    </reaction>
</comment>
<dbReference type="PANTHER" id="PTHR42753">
    <property type="entry name" value="MITOCHONDRIAL RIBOSOME PROTEIN L39/PROLYL-TRNA LIGASE FAMILY MEMBER"/>
    <property type="match status" value="1"/>
</dbReference>
<evidence type="ECO:0000256" key="1">
    <source>
        <dbReference type="ARBA" id="ARBA00012831"/>
    </source>
</evidence>
<evidence type="ECO:0000259" key="9">
    <source>
        <dbReference type="PROSITE" id="PS50862"/>
    </source>
</evidence>
<dbReference type="InterPro" id="IPR002316">
    <property type="entry name" value="Pro-tRNA-ligase_IIa"/>
</dbReference>
<sequence length="377" mass="43192">MVTYRASKLLMGARKMVARSKLASYNLMLSNEYIWPMDNGIYTILPIGKVMDKLVTLIEAELNQIGGLKLTAPILQSKILWSRTNRWDSMGSELFRLKDRCQKEYCLQPTAEELFTNLVAELSYGKRNGCSLMLYQTNYKFRDEMRPKFGLFRSREFLMNDMYSFDICEEDALETYARVSQAYERILRDLLGLDLYIVQADNGLIGGKISHEYHIPSEHSDSSIYVCQKCKKGILSIFSIEICNVNSFCHCTDPHLVLIKSMEVAHTFHLGIQYSEQFKATFDKKYLWMNCFGLGIGRIFAGSIDQYSKNNNSSIRLPEKIVPFKLAVIPPAKATLSSTEQLKDDLYVDDRTHFSVGKRMFSAAALGYFFTSILALH</sequence>
<dbReference type="EC" id="6.1.1.15" evidence="1"/>
<evidence type="ECO:0000256" key="3">
    <source>
        <dbReference type="ARBA" id="ARBA00022741"/>
    </source>
</evidence>
<dbReference type="GO" id="GO:0004827">
    <property type="term" value="F:proline-tRNA ligase activity"/>
    <property type="evidence" value="ECO:0007669"/>
    <property type="project" value="UniProtKB-EC"/>
</dbReference>
<dbReference type="InterPro" id="IPR006195">
    <property type="entry name" value="aa-tRNA-synth_II"/>
</dbReference>
<keyword evidence="5" id="KW-0648">Protein biosynthesis</keyword>
<evidence type="ECO:0000256" key="8">
    <source>
        <dbReference type="ARBA" id="ARBA00047671"/>
    </source>
</evidence>
<accession>A0A0N5AI73</accession>
<dbReference type="InterPro" id="IPR050062">
    <property type="entry name" value="Pro-tRNA_synthetase"/>
</dbReference>
<evidence type="ECO:0000256" key="5">
    <source>
        <dbReference type="ARBA" id="ARBA00022917"/>
    </source>
</evidence>
<dbReference type="GO" id="GO:0005524">
    <property type="term" value="F:ATP binding"/>
    <property type="evidence" value="ECO:0007669"/>
    <property type="project" value="UniProtKB-KW"/>
</dbReference>
<dbReference type="Proteomes" id="UP000046393">
    <property type="component" value="Unplaced"/>
</dbReference>
<dbReference type="PRINTS" id="PR01046">
    <property type="entry name" value="TRNASYNTHPRO"/>
</dbReference>
<evidence type="ECO:0000256" key="7">
    <source>
        <dbReference type="ARBA" id="ARBA00029731"/>
    </source>
</evidence>
<proteinExistence type="predicted"/>
<dbReference type="GO" id="GO:0005739">
    <property type="term" value="C:mitochondrion"/>
    <property type="evidence" value="ECO:0007669"/>
    <property type="project" value="TreeGrafter"/>
</dbReference>
<dbReference type="PANTHER" id="PTHR42753:SF2">
    <property type="entry name" value="PROLINE--TRNA LIGASE"/>
    <property type="match status" value="1"/>
</dbReference>
<dbReference type="Pfam" id="PF00587">
    <property type="entry name" value="tRNA-synt_2b"/>
    <property type="match status" value="1"/>
</dbReference>
<feature type="domain" description="Aminoacyl-transfer RNA synthetases class-II family profile" evidence="9">
    <location>
        <begin position="62"/>
        <end position="318"/>
    </location>
</feature>
<evidence type="ECO:0000256" key="4">
    <source>
        <dbReference type="ARBA" id="ARBA00022840"/>
    </source>
</evidence>